<dbReference type="PANTHER" id="PTHR22100:SF13">
    <property type="entry name" value="WINGS APART-LIKE PROTEIN HOMOLOG"/>
    <property type="match status" value="1"/>
</dbReference>
<dbReference type="PANTHER" id="PTHR22100">
    <property type="entry name" value="WINGS APART-LIKE PROTEIN HOMOLOG"/>
    <property type="match status" value="1"/>
</dbReference>
<feature type="compositionally biased region" description="Basic and acidic residues" evidence="2">
    <location>
        <begin position="59"/>
        <end position="71"/>
    </location>
</feature>
<evidence type="ECO:0000259" key="3">
    <source>
        <dbReference type="Pfam" id="PF07814"/>
    </source>
</evidence>
<proteinExistence type="inferred from homology"/>
<reference evidence="5" key="2">
    <citation type="submission" date="2015-01" db="EMBL/GenBank/DDBJ databases">
        <title>Evolutionary Origins and Diversification of the Mycorrhizal Mutualists.</title>
        <authorList>
            <consortium name="DOE Joint Genome Institute"/>
            <consortium name="Mycorrhizal Genomics Consortium"/>
            <person name="Kohler A."/>
            <person name="Kuo A."/>
            <person name="Nagy L.G."/>
            <person name="Floudas D."/>
            <person name="Copeland A."/>
            <person name="Barry K.W."/>
            <person name="Cichocki N."/>
            <person name="Veneault-Fourrey C."/>
            <person name="LaButti K."/>
            <person name="Lindquist E.A."/>
            <person name="Lipzen A."/>
            <person name="Lundell T."/>
            <person name="Morin E."/>
            <person name="Murat C."/>
            <person name="Riley R."/>
            <person name="Ohm R."/>
            <person name="Sun H."/>
            <person name="Tunlid A."/>
            <person name="Henrissat B."/>
            <person name="Grigoriev I.V."/>
            <person name="Hibbett D.S."/>
            <person name="Martin F."/>
        </authorList>
    </citation>
    <scope>NUCLEOTIDE SEQUENCE [LARGE SCALE GENOMIC DNA]</scope>
    <source>
        <strain evidence="5">Zn</strain>
    </source>
</reference>
<evidence type="ECO:0000256" key="1">
    <source>
        <dbReference type="ARBA" id="ARBA00006854"/>
    </source>
</evidence>
<dbReference type="InterPro" id="IPR011989">
    <property type="entry name" value="ARM-like"/>
</dbReference>
<reference evidence="4 5" key="1">
    <citation type="submission" date="2014-04" db="EMBL/GenBank/DDBJ databases">
        <authorList>
            <consortium name="DOE Joint Genome Institute"/>
            <person name="Kuo A."/>
            <person name="Martino E."/>
            <person name="Perotto S."/>
            <person name="Kohler A."/>
            <person name="Nagy L.G."/>
            <person name="Floudas D."/>
            <person name="Copeland A."/>
            <person name="Barry K.W."/>
            <person name="Cichocki N."/>
            <person name="Veneault-Fourrey C."/>
            <person name="LaButti K."/>
            <person name="Lindquist E.A."/>
            <person name="Lipzen A."/>
            <person name="Lundell T."/>
            <person name="Morin E."/>
            <person name="Murat C."/>
            <person name="Sun H."/>
            <person name="Tunlid A."/>
            <person name="Henrissat B."/>
            <person name="Grigoriev I.V."/>
            <person name="Hibbett D.S."/>
            <person name="Martin F."/>
            <person name="Nordberg H.P."/>
            <person name="Cantor M.N."/>
            <person name="Hua S.X."/>
        </authorList>
    </citation>
    <scope>NUCLEOTIDE SEQUENCE [LARGE SCALE GENOMIC DNA]</scope>
    <source>
        <strain evidence="4 5">Zn</strain>
    </source>
</reference>
<feature type="region of interest" description="Disordered" evidence="2">
    <location>
        <begin position="118"/>
        <end position="226"/>
    </location>
</feature>
<evidence type="ECO:0000313" key="5">
    <source>
        <dbReference type="Proteomes" id="UP000054321"/>
    </source>
</evidence>
<dbReference type="Proteomes" id="UP000054321">
    <property type="component" value="Unassembled WGS sequence"/>
</dbReference>
<dbReference type="InterPro" id="IPR022771">
    <property type="entry name" value="WAPL_C"/>
</dbReference>
<dbReference type="STRING" id="913774.A0A0C3GFT4"/>
<feature type="compositionally biased region" description="Polar residues" evidence="2">
    <location>
        <begin position="140"/>
        <end position="150"/>
    </location>
</feature>
<name>A0A0C3GFT4_OIDMZ</name>
<evidence type="ECO:0000256" key="2">
    <source>
        <dbReference type="SAM" id="MobiDB-lite"/>
    </source>
</evidence>
<comment type="similarity">
    <text evidence="1">Belongs to the WAPL family.</text>
</comment>
<feature type="compositionally biased region" description="Basic and acidic residues" evidence="2">
    <location>
        <begin position="292"/>
        <end position="301"/>
    </location>
</feature>
<accession>A0A0C3GFT4</accession>
<evidence type="ECO:0000313" key="4">
    <source>
        <dbReference type="EMBL" id="KIM94995.1"/>
    </source>
</evidence>
<dbReference type="Pfam" id="PF07814">
    <property type="entry name" value="WAPL"/>
    <property type="match status" value="1"/>
</dbReference>
<dbReference type="AlphaFoldDB" id="A0A0C3GFT4"/>
<feature type="domain" description="Wings apart-like protein C-terminal" evidence="3">
    <location>
        <begin position="435"/>
        <end position="778"/>
    </location>
</feature>
<feature type="compositionally biased region" description="Basic and acidic residues" evidence="2">
    <location>
        <begin position="40"/>
        <end position="50"/>
    </location>
</feature>
<dbReference type="Gene3D" id="1.25.10.10">
    <property type="entry name" value="Leucine-rich Repeat Variant"/>
    <property type="match status" value="2"/>
</dbReference>
<dbReference type="HOGENOM" id="CLU_011973_0_0_1"/>
<dbReference type="OrthoDB" id="78088at2759"/>
<dbReference type="InParanoid" id="A0A0C3GFT4"/>
<feature type="region of interest" description="Disordered" evidence="2">
    <location>
        <begin position="1"/>
        <end position="88"/>
    </location>
</feature>
<feature type="compositionally biased region" description="Low complexity" evidence="2">
    <location>
        <begin position="353"/>
        <end position="367"/>
    </location>
</feature>
<feature type="region of interest" description="Disordered" evidence="2">
    <location>
        <begin position="284"/>
        <end position="343"/>
    </location>
</feature>
<gene>
    <name evidence="4" type="ORF">OIDMADRAFT_184106</name>
</gene>
<organism evidence="4 5">
    <name type="scientific">Oidiodendron maius (strain Zn)</name>
    <dbReference type="NCBI Taxonomy" id="913774"/>
    <lineage>
        <taxon>Eukaryota</taxon>
        <taxon>Fungi</taxon>
        <taxon>Dikarya</taxon>
        <taxon>Ascomycota</taxon>
        <taxon>Pezizomycotina</taxon>
        <taxon>Leotiomycetes</taxon>
        <taxon>Leotiomycetes incertae sedis</taxon>
        <taxon>Myxotrichaceae</taxon>
        <taxon>Oidiodendron</taxon>
    </lineage>
</organism>
<keyword evidence="5" id="KW-1185">Reference proteome</keyword>
<sequence length="906" mass="98859">MATFNDTAIPRKRMTTYGKAARKRTSEYGFSSPAPDSEAPEPRESQHSESRSPSNTPPESEKSENSTREDGTNIPSSAPPLGANVFDVPSSDDELAALMPKPIFKRTPVTKTIVTGTRRVLPVSAGDSERRKKIKLSPARQLSQGSTPAKSVTRPVFNAPNHASKQPHKSLGGQSSTMAARPKLSTHHRKPERPRTPPKQSLILRPITPTTPSGARSDVDDMDVDAPTAYISPKGLQLRKGMSEPLGNTDVGSSVLKFDIGMNGVETSPPGEVLQSNMLPELAGISKNARNGPEKLPRQRLIDSLVEQGIRDDESSDDIASSDESDSSLSLPFSSVPKDPMIPARNQNLLSEASAPAAPSASQGSQSVGPKFTYSRQRSMLSEKDILQELAFDLPPNPVQTPITGKSRRGAALSATTPLKAIPEDEDDIEGTPGIRSVHELRQAGANNRFLDEIEDLLDRIGIPATTLPSSMRRSGLLDLASKMKDKDFERKFRANGVEQRLFVHLNQEMDVIAGFIMISILINLLADTSMPHVAAQLHCQGIAGLLIRLIENQTDIISLSKERETNMSKISRSSITELQDLILKLTVWEDLQPLSITPRTAALKCLELMIRQTRETGDAGNIISKELTASLFSVLRSAKDDSSWKLPSGQQAIDFSLALSALESHSITAMSANDESVWVSEYLPIIADTLEIALSRPVEGFGLLQVLILRLTLNVTNNNPQASDVFARESLMATMGQAIVTKFKMISRFLTEEEFSITMDHLILVLGVMINFAEWSSLSRSCLHGLAGKSNDPLAGMIQLFLDNRARTSEAESVEESQKNVAFGYLSVLLGYLSLLPSIAERIRARQPRGNIRPLLASIEEFIGHHKTVDDLIETDEDGHNAHTSLTERLENLVTKLSEVKLAGT</sequence>
<feature type="region of interest" description="Disordered" evidence="2">
    <location>
        <begin position="352"/>
        <end position="371"/>
    </location>
</feature>
<dbReference type="EMBL" id="KN832888">
    <property type="protein sequence ID" value="KIM94995.1"/>
    <property type="molecule type" value="Genomic_DNA"/>
</dbReference>
<dbReference type="InterPro" id="IPR039874">
    <property type="entry name" value="WAPL"/>
</dbReference>
<protein>
    <recommendedName>
        <fullName evidence="3">Wings apart-like protein C-terminal domain-containing protein</fullName>
    </recommendedName>
</protein>
<feature type="compositionally biased region" description="Acidic residues" evidence="2">
    <location>
        <begin position="314"/>
        <end position="326"/>
    </location>
</feature>